<dbReference type="InParanoid" id="B8BYK2"/>
<dbReference type="HOGENOM" id="CLU_881352_0_0_1"/>
<dbReference type="PaxDb" id="35128-Thaps3715"/>
<keyword evidence="3" id="KW-1185">Reference proteome</keyword>
<reference evidence="2 3" key="1">
    <citation type="journal article" date="2004" name="Science">
        <title>The genome of the diatom Thalassiosira pseudonana: ecology, evolution, and metabolism.</title>
        <authorList>
            <person name="Armbrust E.V."/>
            <person name="Berges J.A."/>
            <person name="Bowler C."/>
            <person name="Green B.R."/>
            <person name="Martinez D."/>
            <person name="Putnam N.H."/>
            <person name="Zhou S."/>
            <person name="Allen A.E."/>
            <person name="Apt K.E."/>
            <person name="Bechner M."/>
            <person name="Brzezinski M.A."/>
            <person name="Chaal B.K."/>
            <person name="Chiovitti A."/>
            <person name="Davis A.K."/>
            <person name="Demarest M.S."/>
            <person name="Detter J.C."/>
            <person name="Glavina T."/>
            <person name="Goodstein D."/>
            <person name="Hadi M.Z."/>
            <person name="Hellsten U."/>
            <person name="Hildebrand M."/>
            <person name="Jenkins B.D."/>
            <person name="Jurka J."/>
            <person name="Kapitonov V.V."/>
            <person name="Kroger N."/>
            <person name="Lau W.W."/>
            <person name="Lane T.W."/>
            <person name="Larimer F.W."/>
            <person name="Lippmeier J.C."/>
            <person name="Lucas S."/>
            <person name="Medina M."/>
            <person name="Montsant A."/>
            <person name="Obornik M."/>
            <person name="Parker M.S."/>
            <person name="Palenik B."/>
            <person name="Pazour G.J."/>
            <person name="Richardson P.M."/>
            <person name="Rynearson T.A."/>
            <person name="Saito M.A."/>
            <person name="Schwartz D.C."/>
            <person name="Thamatrakoln K."/>
            <person name="Valentin K."/>
            <person name="Vardi A."/>
            <person name="Wilkerson F.P."/>
            <person name="Rokhsar D.S."/>
        </authorList>
    </citation>
    <scope>NUCLEOTIDE SEQUENCE [LARGE SCALE GENOMIC DNA]</scope>
    <source>
        <strain evidence="2 3">CCMP1335</strain>
    </source>
</reference>
<dbReference type="eggNOG" id="ENOG502SRCY">
    <property type="taxonomic scope" value="Eukaryota"/>
</dbReference>
<proteinExistence type="predicted"/>
<accession>B8BYK2</accession>
<evidence type="ECO:0000313" key="3">
    <source>
        <dbReference type="Proteomes" id="UP000001449"/>
    </source>
</evidence>
<dbReference type="KEGG" id="tps:THAPSDRAFT_3715"/>
<organism evidence="2 3">
    <name type="scientific">Thalassiosira pseudonana</name>
    <name type="common">Marine diatom</name>
    <name type="synonym">Cyclotella nana</name>
    <dbReference type="NCBI Taxonomy" id="35128"/>
    <lineage>
        <taxon>Eukaryota</taxon>
        <taxon>Sar</taxon>
        <taxon>Stramenopiles</taxon>
        <taxon>Ochrophyta</taxon>
        <taxon>Bacillariophyta</taxon>
        <taxon>Coscinodiscophyceae</taxon>
        <taxon>Thalassiosirophycidae</taxon>
        <taxon>Thalassiosirales</taxon>
        <taxon>Thalassiosiraceae</taxon>
        <taxon>Thalassiosira</taxon>
    </lineage>
</organism>
<sequence>MSALTSLHRPIPITSLASRYGQLRPFQRKIALYGTVLELLNTLDFLTDEQRSHIMLRTQASGERLPMDLAWRRMKVLDKEIKTAILPKVKGLFEGGLGEGKTHDEICEMVLQSDYETVTEKTGTYPQTFEYNHYNIFLIYRIYYRGMDLDPDLFAPVAPYIEVPQQKPANMRDYPVGGLVGDISGIVPSPRVARASGGVRGVASFPNISNMKISYNMQQTLMEENKRRAMLKEVKDHTELLKEFEGIISDEELQNRKRALYEALPPVPPPFQRGGKGRKSGDGGHRHGKKAKASEAAASVVDDSALPAMDDDESWV</sequence>
<evidence type="ECO:0000313" key="2">
    <source>
        <dbReference type="EMBL" id="EED93904.1"/>
    </source>
</evidence>
<dbReference type="AlphaFoldDB" id="B8BYK2"/>
<name>B8BYK2_THAPS</name>
<gene>
    <name evidence="2" type="ORF">THAPSDRAFT_3715</name>
</gene>
<feature type="compositionally biased region" description="Low complexity" evidence="1">
    <location>
        <begin position="294"/>
        <end position="305"/>
    </location>
</feature>
<feature type="region of interest" description="Disordered" evidence="1">
    <location>
        <begin position="264"/>
        <end position="316"/>
    </location>
</feature>
<protein>
    <submittedName>
        <fullName evidence="2">Uncharacterized protein</fullName>
    </submittedName>
</protein>
<dbReference type="GeneID" id="7449526"/>
<dbReference type="Proteomes" id="UP000001449">
    <property type="component" value="Chromosome 3"/>
</dbReference>
<reference evidence="2 3" key="2">
    <citation type="journal article" date="2008" name="Nature">
        <title>The Phaeodactylum genome reveals the evolutionary history of diatom genomes.</title>
        <authorList>
            <person name="Bowler C."/>
            <person name="Allen A.E."/>
            <person name="Badger J.H."/>
            <person name="Grimwood J."/>
            <person name="Jabbari K."/>
            <person name="Kuo A."/>
            <person name="Maheswari U."/>
            <person name="Martens C."/>
            <person name="Maumus F."/>
            <person name="Otillar R.P."/>
            <person name="Rayko E."/>
            <person name="Salamov A."/>
            <person name="Vandepoele K."/>
            <person name="Beszteri B."/>
            <person name="Gruber A."/>
            <person name="Heijde M."/>
            <person name="Katinka M."/>
            <person name="Mock T."/>
            <person name="Valentin K."/>
            <person name="Verret F."/>
            <person name="Berges J.A."/>
            <person name="Brownlee C."/>
            <person name="Cadoret J.P."/>
            <person name="Chiovitti A."/>
            <person name="Choi C.J."/>
            <person name="Coesel S."/>
            <person name="De Martino A."/>
            <person name="Detter J.C."/>
            <person name="Durkin C."/>
            <person name="Falciatore A."/>
            <person name="Fournet J."/>
            <person name="Haruta M."/>
            <person name="Huysman M.J."/>
            <person name="Jenkins B.D."/>
            <person name="Jiroutova K."/>
            <person name="Jorgensen R.E."/>
            <person name="Joubert Y."/>
            <person name="Kaplan A."/>
            <person name="Kroger N."/>
            <person name="Kroth P.G."/>
            <person name="La Roche J."/>
            <person name="Lindquist E."/>
            <person name="Lommer M."/>
            <person name="Martin-Jezequel V."/>
            <person name="Lopez P.J."/>
            <person name="Lucas S."/>
            <person name="Mangogna M."/>
            <person name="McGinnis K."/>
            <person name="Medlin L.K."/>
            <person name="Montsant A."/>
            <person name="Oudot-Le Secq M.P."/>
            <person name="Napoli C."/>
            <person name="Obornik M."/>
            <person name="Parker M.S."/>
            <person name="Petit J.L."/>
            <person name="Porcel B.M."/>
            <person name="Poulsen N."/>
            <person name="Robison M."/>
            <person name="Rychlewski L."/>
            <person name="Rynearson T.A."/>
            <person name="Schmutz J."/>
            <person name="Shapiro H."/>
            <person name="Siaut M."/>
            <person name="Stanley M."/>
            <person name="Sussman M.R."/>
            <person name="Taylor A.R."/>
            <person name="Vardi A."/>
            <person name="von Dassow P."/>
            <person name="Vyverman W."/>
            <person name="Willis A."/>
            <person name="Wyrwicz L.S."/>
            <person name="Rokhsar D.S."/>
            <person name="Weissenbach J."/>
            <person name="Armbrust E.V."/>
            <person name="Green B.R."/>
            <person name="Van de Peer Y."/>
            <person name="Grigoriev I.V."/>
        </authorList>
    </citation>
    <scope>NUCLEOTIDE SEQUENCE [LARGE SCALE GENOMIC DNA]</scope>
    <source>
        <strain evidence="2 3">CCMP1335</strain>
    </source>
</reference>
<evidence type="ECO:0000256" key="1">
    <source>
        <dbReference type="SAM" id="MobiDB-lite"/>
    </source>
</evidence>
<dbReference type="RefSeq" id="XP_002288468.1">
    <property type="nucleotide sequence ID" value="XM_002288432.1"/>
</dbReference>
<dbReference type="EMBL" id="CM000640">
    <property type="protein sequence ID" value="EED93904.1"/>
    <property type="molecule type" value="Genomic_DNA"/>
</dbReference>